<protein>
    <recommendedName>
        <fullName evidence="4 10">3,4-dihydroxy-2-butanone 4-phosphate synthase</fullName>
        <shortName evidence="10 11">DHBP synthase</shortName>
        <ecNumber evidence="3 10">4.1.99.12</ecNumber>
    </recommendedName>
</protein>
<feature type="binding site" evidence="10">
    <location>
        <position position="39"/>
    </location>
    <ligand>
        <name>Mg(2+)</name>
        <dbReference type="ChEBI" id="CHEBI:18420"/>
        <label>1</label>
    </ligand>
</feature>
<dbReference type="SUPFAM" id="SSF55821">
    <property type="entry name" value="YrdC/RibB"/>
    <property type="match status" value="1"/>
</dbReference>
<feature type="binding site" evidence="10">
    <location>
        <begin position="38"/>
        <end position="39"/>
    </location>
    <ligand>
        <name>D-ribulose 5-phosphate</name>
        <dbReference type="ChEBI" id="CHEBI:58121"/>
    </ligand>
</feature>
<comment type="similarity">
    <text evidence="10 11">Belongs to the DHBP synthase family.</text>
</comment>
<evidence type="ECO:0000256" key="10">
    <source>
        <dbReference type="HAMAP-Rule" id="MF_00180"/>
    </source>
</evidence>
<keyword evidence="7 10" id="KW-0460">Magnesium</keyword>
<keyword evidence="13" id="KW-1185">Reference proteome</keyword>
<comment type="function">
    <text evidence="1 10 11">Catalyzes the conversion of D-ribulose 5-phosphate to formate and 3,4-dihydroxy-2-butanone 4-phosphate.</text>
</comment>
<dbReference type="GO" id="GO:0000287">
    <property type="term" value="F:magnesium ion binding"/>
    <property type="evidence" value="ECO:0007669"/>
    <property type="project" value="UniProtKB-UniRule"/>
</dbReference>
<dbReference type="Pfam" id="PF00926">
    <property type="entry name" value="DHBP_synthase"/>
    <property type="match status" value="1"/>
</dbReference>
<dbReference type="Proteomes" id="UP000186513">
    <property type="component" value="Unassembled WGS sequence"/>
</dbReference>
<comment type="cofactor">
    <cofactor evidence="10 11">
        <name>Mg(2+)</name>
        <dbReference type="ChEBI" id="CHEBI:18420"/>
    </cofactor>
    <cofactor evidence="10 11">
        <name>Mn(2+)</name>
        <dbReference type="ChEBI" id="CHEBI:29035"/>
    </cofactor>
    <text evidence="10 11">Binds 2 divalent metal cations per subunit. Magnesium or manganese.</text>
</comment>
<dbReference type="RefSeq" id="WP_072426855.1">
    <property type="nucleotide sequence ID" value="NZ_FPKR01000001.1"/>
</dbReference>
<proteinExistence type="inferred from homology"/>
<dbReference type="NCBIfam" id="TIGR00506">
    <property type="entry name" value="ribB"/>
    <property type="match status" value="1"/>
</dbReference>
<evidence type="ECO:0000256" key="4">
    <source>
        <dbReference type="ARBA" id="ARBA00018836"/>
    </source>
</evidence>
<dbReference type="AlphaFoldDB" id="A0A1K2H4Q1"/>
<dbReference type="EMBL" id="FPKR01000001">
    <property type="protein sequence ID" value="SFZ70815.1"/>
    <property type="molecule type" value="Genomic_DNA"/>
</dbReference>
<dbReference type="GO" id="GO:0008686">
    <property type="term" value="F:3,4-dihydroxy-2-butanone-4-phosphate synthase activity"/>
    <property type="evidence" value="ECO:0007669"/>
    <property type="project" value="UniProtKB-UniRule"/>
</dbReference>
<dbReference type="GO" id="GO:0030145">
    <property type="term" value="F:manganese ion binding"/>
    <property type="evidence" value="ECO:0007669"/>
    <property type="project" value="UniProtKB-UniRule"/>
</dbReference>
<evidence type="ECO:0000256" key="11">
    <source>
        <dbReference type="RuleBase" id="RU003843"/>
    </source>
</evidence>
<dbReference type="GO" id="GO:0005829">
    <property type="term" value="C:cytosol"/>
    <property type="evidence" value="ECO:0007669"/>
    <property type="project" value="TreeGrafter"/>
</dbReference>
<evidence type="ECO:0000256" key="7">
    <source>
        <dbReference type="ARBA" id="ARBA00022842"/>
    </source>
</evidence>
<feature type="binding site" evidence="10">
    <location>
        <position position="152"/>
    </location>
    <ligand>
        <name>Mg(2+)</name>
        <dbReference type="ChEBI" id="CHEBI:18420"/>
        <label>2</label>
    </ligand>
</feature>
<evidence type="ECO:0000313" key="13">
    <source>
        <dbReference type="Proteomes" id="UP000186513"/>
    </source>
</evidence>
<dbReference type="UniPathway" id="UPA00275">
    <property type="reaction ID" value="UER00399"/>
</dbReference>
<evidence type="ECO:0000313" key="12">
    <source>
        <dbReference type="EMBL" id="SFZ70815.1"/>
    </source>
</evidence>
<accession>A0A1K2H4Q1</accession>
<evidence type="ECO:0000256" key="3">
    <source>
        <dbReference type="ARBA" id="ARBA00012153"/>
    </source>
</evidence>
<dbReference type="InterPro" id="IPR017945">
    <property type="entry name" value="DHBP_synth_RibB-like_a/b_dom"/>
</dbReference>
<dbReference type="InterPro" id="IPR000422">
    <property type="entry name" value="DHBP_synthase_RibB"/>
</dbReference>
<dbReference type="GO" id="GO:0009231">
    <property type="term" value="P:riboflavin biosynthetic process"/>
    <property type="evidence" value="ECO:0007669"/>
    <property type="project" value="UniProtKB-UniRule"/>
</dbReference>
<dbReference type="Gene3D" id="3.90.870.10">
    <property type="entry name" value="DHBP synthase"/>
    <property type="match status" value="1"/>
</dbReference>
<dbReference type="STRING" id="1121279.SAMN02745887_00321"/>
<name>A0A1K2H4Q1_9NEIS</name>
<gene>
    <name evidence="10" type="primary">ribB</name>
    <name evidence="12" type="ORF">SAMN02745887_00321</name>
</gene>
<comment type="pathway">
    <text evidence="2 10 11">Cofactor biosynthesis; riboflavin biosynthesis; 2-hydroxy-3-oxobutyl phosphate from D-ribulose 5-phosphate: step 1/1.</text>
</comment>
<dbReference type="HAMAP" id="MF_00180">
    <property type="entry name" value="RibB"/>
    <property type="match status" value="1"/>
</dbReference>
<evidence type="ECO:0000256" key="5">
    <source>
        <dbReference type="ARBA" id="ARBA00022619"/>
    </source>
</evidence>
<dbReference type="PANTHER" id="PTHR21327">
    <property type="entry name" value="GTP CYCLOHYDROLASE II-RELATED"/>
    <property type="match status" value="1"/>
</dbReference>
<keyword evidence="9 10" id="KW-0456">Lyase</keyword>
<feature type="site" description="Essential for catalytic activity" evidence="10">
    <location>
        <position position="173"/>
    </location>
</feature>
<feature type="site" description="Essential for catalytic activity" evidence="10">
    <location>
        <position position="135"/>
    </location>
</feature>
<comment type="catalytic activity">
    <reaction evidence="10 11">
        <text>D-ribulose 5-phosphate = (2S)-2-hydroxy-3-oxobutyl phosphate + formate + H(+)</text>
        <dbReference type="Rhea" id="RHEA:18457"/>
        <dbReference type="ChEBI" id="CHEBI:15378"/>
        <dbReference type="ChEBI" id="CHEBI:15740"/>
        <dbReference type="ChEBI" id="CHEBI:58121"/>
        <dbReference type="ChEBI" id="CHEBI:58830"/>
        <dbReference type="EC" id="4.1.99.12"/>
    </reaction>
</comment>
<keyword evidence="5 10" id="KW-0686">Riboflavin biosynthesis</keyword>
<reference evidence="12 13" key="1">
    <citation type="submission" date="2016-11" db="EMBL/GenBank/DDBJ databases">
        <authorList>
            <person name="Jaros S."/>
            <person name="Januszkiewicz K."/>
            <person name="Wedrychowicz H."/>
        </authorList>
    </citation>
    <scope>NUCLEOTIDE SEQUENCE [LARGE SCALE GENOMIC DNA]</scope>
    <source>
        <strain evidence="12 13">DSM 18899</strain>
    </source>
</reference>
<evidence type="ECO:0000256" key="1">
    <source>
        <dbReference type="ARBA" id="ARBA00002284"/>
    </source>
</evidence>
<evidence type="ECO:0000256" key="2">
    <source>
        <dbReference type="ARBA" id="ARBA00004904"/>
    </source>
</evidence>
<sequence length="221" mass="23486">MKSFQHYFASTTAHSRIEASLEALRQGRGMILLDDAEREDEADLIFAAARIDTAGMARLIRDCSGIVCLCLPGQAIDALGLPAMVSHNQSRHGTAFTVSIEARSGVSTGVSAQDRLTTVRAALSGQPDAIVSPGHVFPLRAQDGGVLARRGHTEGSVDLARLAGLPAAGLLCELTNPDGSMMRGEALIAYATLHALPLASIEDLVQWRQQHEVQREQAVPA</sequence>
<feature type="binding site" evidence="10">
    <location>
        <begin position="149"/>
        <end position="153"/>
    </location>
    <ligand>
        <name>D-ribulose 5-phosphate</name>
        <dbReference type="ChEBI" id="CHEBI:58121"/>
    </ligand>
</feature>
<comment type="subunit">
    <text evidence="10 11">Homodimer.</text>
</comment>
<evidence type="ECO:0000256" key="6">
    <source>
        <dbReference type="ARBA" id="ARBA00022723"/>
    </source>
</evidence>
<feature type="binding site" evidence="10">
    <location>
        <position position="39"/>
    </location>
    <ligand>
        <name>Mg(2+)</name>
        <dbReference type="ChEBI" id="CHEBI:18420"/>
        <label>2</label>
    </ligand>
</feature>
<keyword evidence="6 10" id="KW-0479">Metal-binding</keyword>
<organism evidence="12 13">
    <name type="scientific">Chitinimonas taiwanensis DSM 18899</name>
    <dbReference type="NCBI Taxonomy" id="1121279"/>
    <lineage>
        <taxon>Bacteria</taxon>
        <taxon>Pseudomonadati</taxon>
        <taxon>Pseudomonadota</taxon>
        <taxon>Betaproteobacteria</taxon>
        <taxon>Neisseriales</taxon>
        <taxon>Chitinibacteraceae</taxon>
        <taxon>Chitinimonas</taxon>
    </lineage>
</organism>
<evidence type="ECO:0000256" key="8">
    <source>
        <dbReference type="ARBA" id="ARBA00023211"/>
    </source>
</evidence>
<dbReference type="EC" id="4.1.99.12" evidence="3 10"/>
<evidence type="ECO:0000256" key="9">
    <source>
        <dbReference type="ARBA" id="ARBA00023239"/>
    </source>
</evidence>
<dbReference type="OrthoDB" id="9793111at2"/>
<feature type="binding site" evidence="10">
    <location>
        <position position="43"/>
    </location>
    <ligand>
        <name>D-ribulose 5-phosphate</name>
        <dbReference type="ChEBI" id="CHEBI:58121"/>
    </ligand>
</feature>
<keyword evidence="8 10" id="KW-0464">Manganese</keyword>
<dbReference type="PANTHER" id="PTHR21327:SF38">
    <property type="entry name" value="3,4-DIHYDROXY-2-BUTANONE 4-PHOSPHATE SYNTHASE"/>
    <property type="match status" value="1"/>
</dbReference>